<dbReference type="PANTHER" id="PTHR33392">
    <property type="entry name" value="POLYISOPRENYL-TEICHOIC ACID--PEPTIDOGLYCAN TEICHOIC ACID TRANSFERASE TAGU"/>
    <property type="match status" value="1"/>
</dbReference>
<dbReference type="Proteomes" id="UP001501371">
    <property type="component" value="Unassembled WGS sequence"/>
</dbReference>
<dbReference type="PANTHER" id="PTHR33392:SF6">
    <property type="entry name" value="POLYISOPRENYL-TEICHOIC ACID--PEPTIDOGLYCAN TEICHOIC ACID TRANSFERASE TAGU"/>
    <property type="match status" value="1"/>
</dbReference>
<reference evidence="4 5" key="1">
    <citation type="journal article" date="2019" name="Int. J. Syst. Evol. Microbiol.">
        <title>The Global Catalogue of Microorganisms (GCM) 10K type strain sequencing project: providing services to taxonomists for standard genome sequencing and annotation.</title>
        <authorList>
            <consortium name="The Broad Institute Genomics Platform"/>
            <consortium name="The Broad Institute Genome Sequencing Center for Infectious Disease"/>
            <person name="Wu L."/>
            <person name="Ma J."/>
        </authorList>
    </citation>
    <scope>NUCLEOTIDE SEQUENCE [LARGE SCALE GENOMIC DNA]</scope>
    <source>
        <strain evidence="4 5">JCM 12696</strain>
    </source>
</reference>
<evidence type="ECO:0000313" key="5">
    <source>
        <dbReference type="Proteomes" id="UP001501371"/>
    </source>
</evidence>
<keyword evidence="5" id="KW-1185">Reference proteome</keyword>
<dbReference type="Gene3D" id="3.40.630.190">
    <property type="entry name" value="LCP protein"/>
    <property type="match status" value="1"/>
</dbReference>
<sequence length="430" mass="44379">MAAAVLVLGAAGTGGWFYGELSGNIRGAGVGDALGDDRPRAVGGGTNILVIGSDSRAGLGGSYGGELATTQSDTLMLVHLSGSGEWATVVSFPRDSWVRIPACARGDGTTSTPHDFKINAAFAIGGATGDTAKAAACAIRTVERNAGVRVDHFVIVDFRGFTGMVNALDGVEVCPRRPIHDRKARLDLPAGCRTVRDREALGYVRARYSMGDGTDLGRIGRQQEFMRALLAKAGSRLYDPESLYGFLDSATRSLTTDPGLAGLKPLYELASEVRDVPADRVAFLTVPNHPRARDVPGDTANVVWHEPAAGELFAALGQDREMTRGQLKKAAGRPAPATDPVPVTVLNGTDTPGRARELAGRLGALGFRVTATGNAPAPAGRSTLTYPEGLAAGARALATHLPGLDPAPAAGAASGAVTLTIGPDLPDLTG</sequence>
<dbReference type="Gene3D" id="3.30.70.2390">
    <property type="match status" value="1"/>
</dbReference>
<proteinExistence type="inferred from homology"/>
<comment type="caution">
    <text evidence="4">The sequence shown here is derived from an EMBL/GenBank/DDBJ whole genome shotgun (WGS) entry which is preliminary data.</text>
</comment>
<protein>
    <submittedName>
        <fullName evidence="4">LCP family protein</fullName>
    </submittedName>
</protein>
<dbReference type="InterPro" id="IPR050922">
    <property type="entry name" value="LytR/CpsA/Psr_CW_biosynth"/>
</dbReference>
<organism evidence="4 5">
    <name type="scientific">Streptomyces hebeiensis</name>
    <dbReference type="NCBI Taxonomy" id="229486"/>
    <lineage>
        <taxon>Bacteria</taxon>
        <taxon>Bacillati</taxon>
        <taxon>Actinomycetota</taxon>
        <taxon>Actinomycetes</taxon>
        <taxon>Kitasatosporales</taxon>
        <taxon>Streptomycetaceae</taxon>
        <taxon>Streptomyces</taxon>
    </lineage>
</organism>
<dbReference type="EMBL" id="BAAAKV010000059">
    <property type="protein sequence ID" value="GAA1189792.1"/>
    <property type="molecule type" value="Genomic_DNA"/>
</dbReference>
<feature type="domain" description="LytR/CpsA/Psr regulator C-terminal" evidence="3">
    <location>
        <begin position="341"/>
        <end position="424"/>
    </location>
</feature>
<evidence type="ECO:0000259" key="2">
    <source>
        <dbReference type="Pfam" id="PF03816"/>
    </source>
</evidence>
<evidence type="ECO:0000259" key="3">
    <source>
        <dbReference type="Pfam" id="PF13399"/>
    </source>
</evidence>
<dbReference type="Pfam" id="PF03816">
    <property type="entry name" value="LytR_cpsA_psr"/>
    <property type="match status" value="1"/>
</dbReference>
<dbReference type="NCBIfam" id="TIGR00350">
    <property type="entry name" value="lytR_cpsA_psr"/>
    <property type="match status" value="1"/>
</dbReference>
<dbReference type="RefSeq" id="WP_344281978.1">
    <property type="nucleotide sequence ID" value="NZ_BAAAKV010000059.1"/>
</dbReference>
<evidence type="ECO:0000256" key="1">
    <source>
        <dbReference type="ARBA" id="ARBA00006068"/>
    </source>
</evidence>
<dbReference type="InterPro" id="IPR004474">
    <property type="entry name" value="LytR_CpsA_psr"/>
</dbReference>
<accession>A0ABN1V179</accession>
<feature type="domain" description="Cell envelope-related transcriptional attenuator" evidence="2">
    <location>
        <begin position="72"/>
        <end position="233"/>
    </location>
</feature>
<name>A0ABN1V179_9ACTN</name>
<dbReference type="InterPro" id="IPR027381">
    <property type="entry name" value="LytR/CpsA/Psr_C"/>
</dbReference>
<dbReference type="Pfam" id="PF13399">
    <property type="entry name" value="LytR_C"/>
    <property type="match status" value="1"/>
</dbReference>
<evidence type="ECO:0000313" key="4">
    <source>
        <dbReference type="EMBL" id="GAA1189792.1"/>
    </source>
</evidence>
<comment type="similarity">
    <text evidence="1">Belongs to the LytR/CpsA/Psr (LCP) family.</text>
</comment>
<gene>
    <name evidence="4" type="ORF">GCM10009654_54120</name>
</gene>